<organism evidence="1 2">
    <name type="scientific">Rhizobium setariae</name>
    <dbReference type="NCBI Taxonomy" id="2801340"/>
    <lineage>
        <taxon>Bacteria</taxon>
        <taxon>Pseudomonadati</taxon>
        <taxon>Pseudomonadota</taxon>
        <taxon>Alphaproteobacteria</taxon>
        <taxon>Hyphomicrobiales</taxon>
        <taxon>Rhizobiaceae</taxon>
        <taxon>Rhizobium/Agrobacterium group</taxon>
        <taxon>Rhizobium</taxon>
    </lineage>
</organism>
<dbReference type="AlphaFoldDB" id="A0A936YK55"/>
<protein>
    <submittedName>
        <fullName evidence="1">DUF3168 domain-containing protein</fullName>
    </submittedName>
</protein>
<name>A0A936YK55_9HYPH</name>
<dbReference type="InterPro" id="IPR021508">
    <property type="entry name" value="Gp17-like"/>
</dbReference>
<evidence type="ECO:0000313" key="1">
    <source>
        <dbReference type="EMBL" id="MBL0371073.1"/>
    </source>
</evidence>
<reference evidence="1" key="1">
    <citation type="submission" date="2021-01" db="EMBL/GenBank/DDBJ databases">
        <title>Rhizobium sp. strain KVB221 16S ribosomal RNA gene Genome sequencing and assembly.</title>
        <authorList>
            <person name="Kang M."/>
        </authorList>
    </citation>
    <scope>NUCLEOTIDE SEQUENCE</scope>
    <source>
        <strain evidence="1">KVB221</strain>
    </source>
</reference>
<sequence length="130" mass="14420">MADTQNALQKAVFAVLAADAELLAIVGADGISDRRMTGRSMPYLVIAELESRDFGPQTEEHFLTIEAWPTADGRRQVQTMAGRVRALLHDAAPLLDGAMLINLRHVSTRVRREARTKAFVAEMRFRAVTE</sequence>
<dbReference type="EMBL" id="JAEQNC010000002">
    <property type="protein sequence ID" value="MBL0371073.1"/>
    <property type="molecule type" value="Genomic_DNA"/>
</dbReference>
<dbReference type="Gene3D" id="3.30.2000.30">
    <property type="match status" value="1"/>
</dbReference>
<dbReference type="InterPro" id="IPR053745">
    <property type="entry name" value="Viral_Tail_Comp_sf"/>
</dbReference>
<comment type="caution">
    <text evidence="1">The sequence shown here is derived from an EMBL/GenBank/DDBJ whole genome shotgun (WGS) entry which is preliminary data.</text>
</comment>
<dbReference type="Pfam" id="PF11367">
    <property type="entry name" value="Tail_completion_gp17"/>
    <property type="match status" value="1"/>
</dbReference>
<gene>
    <name evidence="1" type="ORF">JJB09_03445</name>
</gene>
<dbReference type="RefSeq" id="WP_201653147.1">
    <property type="nucleotide sequence ID" value="NZ_JAEQNC010000002.1"/>
</dbReference>
<dbReference type="Proteomes" id="UP000633219">
    <property type="component" value="Unassembled WGS sequence"/>
</dbReference>
<keyword evidence="2" id="KW-1185">Reference proteome</keyword>
<accession>A0A936YK55</accession>
<proteinExistence type="predicted"/>
<evidence type="ECO:0000313" key="2">
    <source>
        <dbReference type="Proteomes" id="UP000633219"/>
    </source>
</evidence>